<evidence type="ECO:0000313" key="5">
    <source>
        <dbReference type="EMBL" id="WJZ93538.1"/>
    </source>
</evidence>
<dbReference type="InterPro" id="IPR011992">
    <property type="entry name" value="EF-hand-dom_pair"/>
</dbReference>
<evidence type="ECO:0000313" key="6">
    <source>
        <dbReference type="Proteomes" id="UP001227230"/>
    </source>
</evidence>
<dbReference type="InterPro" id="IPR018247">
    <property type="entry name" value="EF_Hand_1_Ca_BS"/>
</dbReference>
<proteinExistence type="predicted"/>
<evidence type="ECO:0000256" key="2">
    <source>
        <dbReference type="SAM" id="MobiDB-lite"/>
    </source>
</evidence>
<dbReference type="PROSITE" id="PS00018">
    <property type="entry name" value="EF_HAND_1"/>
    <property type="match status" value="1"/>
</dbReference>
<accession>A0ABY9CDU9</accession>
<sequence>MTRTYAVEQRREKPKPEKMGNSQSPAADPRFVSTARAFTQTELDDLKSLFVSLAAQSQSDGQYISPSVFQAYFGLRGPLGNRMFDLVTQNRKDQKLTFEDLVITKGTYEKGSNDDIEEFIYRLLDVNSDGIVGRSDLEAVLTVMLDDISSQRNSEPGYSPHEGIIKIFLNAATFSKIDEGCAETCMYFEDFRSWCSLLPSVRKYLGSLLMSSDSGRPGYQVPHLMHPENIDSSMIIAKKEYAWHIGGALPQQELEEWKLLYHSAFHGLSFNTFLGNISNDEGPTVLIIKDKEGYVYGGYASQPWERHGDFYGDMKSFLFQIFPKASIFKPTGANSNIQWCAVNFSSDSIPNGIGFGGRVNHFGLFLSASFDEGQTFTCTTFGSPCLSNINRIHPEVIECWGVVPKGAQQERHETGKGTILERFKEDRHMLNMVGLANSSE</sequence>
<feature type="compositionally biased region" description="Basic and acidic residues" evidence="2">
    <location>
        <begin position="8"/>
        <end position="18"/>
    </location>
</feature>
<dbReference type="EMBL" id="CP126655">
    <property type="protein sequence ID" value="WJZ93538.1"/>
    <property type="molecule type" value="Genomic_DNA"/>
</dbReference>
<name>A0ABY9CDU9_VITVI</name>
<dbReference type="Pfam" id="PF07534">
    <property type="entry name" value="TLD"/>
    <property type="match status" value="1"/>
</dbReference>
<dbReference type="PROSITE" id="PS50222">
    <property type="entry name" value="EF_HAND_2"/>
    <property type="match status" value="1"/>
</dbReference>
<reference evidence="5 6" key="1">
    <citation type="journal article" date="2023" name="Hortic Res">
        <title>The complete reference genome for grapevine (Vitis vinifera L.) genetics and breeding.</title>
        <authorList>
            <person name="Shi X."/>
            <person name="Cao S."/>
            <person name="Wang X."/>
            <person name="Huang S."/>
            <person name="Wang Y."/>
            <person name="Liu Z."/>
            <person name="Liu W."/>
            <person name="Leng X."/>
            <person name="Peng Y."/>
            <person name="Wang N."/>
            <person name="Wang Y."/>
            <person name="Ma Z."/>
            <person name="Xu X."/>
            <person name="Zhang F."/>
            <person name="Xue H."/>
            <person name="Zhong H."/>
            <person name="Wang Y."/>
            <person name="Zhang K."/>
            <person name="Velt A."/>
            <person name="Avia K."/>
            <person name="Holtgrawe D."/>
            <person name="Grimplet J."/>
            <person name="Matus J.T."/>
            <person name="Ware D."/>
            <person name="Wu X."/>
            <person name="Wang H."/>
            <person name="Liu C."/>
            <person name="Fang Y."/>
            <person name="Rustenholz C."/>
            <person name="Cheng Z."/>
            <person name="Xiao H."/>
            <person name="Zhou Y."/>
        </authorList>
    </citation>
    <scope>NUCLEOTIDE SEQUENCE [LARGE SCALE GENOMIC DNA]</scope>
    <source>
        <strain evidence="6">cv. Pinot noir / PN40024</strain>
        <tissue evidence="5">Leaf</tissue>
    </source>
</reference>
<feature type="domain" description="EF-hand" evidence="3">
    <location>
        <begin position="112"/>
        <end position="147"/>
    </location>
</feature>
<evidence type="ECO:0000259" key="4">
    <source>
        <dbReference type="PROSITE" id="PS51886"/>
    </source>
</evidence>
<dbReference type="SUPFAM" id="SSF47473">
    <property type="entry name" value="EF-hand"/>
    <property type="match status" value="1"/>
</dbReference>
<dbReference type="PROSITE" id="PS51886">
    <property type="entry name" value="TLDC"/>
    <property type="match status" value="1"/>
</dbReference>
<gene>
    <name evidence="5" type="ORF">VitviT2T_012469</name>
</gene>
<dbReference type="SMART" id="SM00584">
    <property type="entry name" value="TLDc"/>
    <property type="match status" value="1"/>
</dbReference>
<dbReference type="Gene3D" id="1.10.238.10">
    <property type="entry name" value="EF-hand"/>
    <property type="match status" value="1"/>
</dbReference>
<evidence type="ECO:0008006" key="7">
    <source>
        <dbReference type="Google" id="ProtNLM"/>
    </source>
</evidence>
<feature type="region of interest" description="Disordered" evidence="2">
    <location>
        <begin position="1"/>
        <end position="31"/>
    </location>
</feature>
<organism evidence="5 6">
    <name type="scientific">Vitis vinifera</name>
    <name type="common">Grape</name>
    <dbReference type="NCBI Taxonomy" id="29760"/>
    <lineage>
        <taxon>Eukaryota</taxon>
        <taxon>Viridiplantae</taxon>
        <taxon>Streptophyta</taxon>
        <taxon>Embryophyta</taxon>
        <taxon>Tracheophyta</taxon>
        <taxon>Spermatophyta</taxon>
        <taxon>Magnoliopsida</taxon>
        <taxon>eudicotyledons</taxon>
        <taxon>Gunneridae</taxon>
        <taxon>Pentapetalae</taxon>
        <taxon>rosids</taxon>
        <taxon>Vitales</taxon>
        <taxon>Vitaceae</taxon>
        <taxon>Viteae</taxon>
        <taxon>Vitis</taxon>
    </lineage>
</organism>
<dbReference type="InterPro" id="IPR002048">
    <property type="entry name" value="EF_hand_dom"/>
</dbReference>
<dbReference type="PANTHER" id="PTHR23354:SF95">
    <property type="entry name" value="CALCIUM-BINDING EF-HAND FAMILY PROTEIN-RELATED"/>
    <property type="match status" value="1"/>
</dbReference>
<dbReference type="Proteomes" id="UP001227230">
    <property type="component" value="Chromosome 8"/>
</dbReference>
<dbReference type="InterPro" id="IPR006571">
    <property type="entry name" value="TLDc_dom"/>
</dbReference>
<keyword evidence="6" id="KW-1185">Reference proteome</keyword>
<feature type="domain" description="TLDc" evidence="4">
    <location>
        <begin position="235"/>
        <end position="403"/>
    </location>
</feature>
<dbReference type="PANTHER" id="PTHR23354">
    <property type="entry name" value="NUCLEOLAR PROTEIN 7/ESTROGEN RECEPTOR COACTIVATOR-RELATED"/>
    <property type="match status" value="1"/>
</dbReference>
<keyword evidence="1" id="KW-0106">Calcium</keyword>
<evidence type="ECO:0000259" key="3">
    <source>
        <dbReference type="PROSITE" id="PS50222"/>
    </source>
</evidence>
<evidence type="ECO:0000256" key="1">
    <source>
        <dbReference type="ARBA" id="ARBA00022837"/>
    </source>
</evidence>
<protein>
    <recommendedName>
        <fullName evidence="7">TLD domain-containing protein 1</fullName>
    </recommendedName>
</protein>